<evidence type="ECO:0000313" key="2">
    <source>
        <dbReference type="EMBL" id="SOQ54565.1"/>
    </source>
</evidence>
<gene>
    <name evidence="2" type="ORF">SFRICE_028955</name>
</gene>
<sequence length="225" mass="24836">MPTVSLSSFCKDGGNQGTSARGRESALTSETRFSNFGEGECGEPFAPHHLQLDFTPDTEEDTAFVQQKIIDFWELVNSTPEIQHLLVIPENRNSFTTARTEAMITTPPEPKQSKPKVVKMEKTAISSLDLFSKPGAMTVTSSLHTSLSRASKENNPDLLSSGEPLSTSATKADRPQKNTTKAKKLCKILKEWDDNHPKSMEPPGHPPRFEHCVIQRSVLGENICN</sequence>
<evidence type="ECO:0000256" key="1">
    <source>
        <dbReference type="SAM" id="MobiDB-lite"/>
    </source>
</evidence>
<accession>A0A2H1WNC2</accession>
<feature type="region of interest" description="Disordered" evidence="1">
    <location>
        <begin position="1"/>
        <end position="26"/>
    </location>
</feature>
<reference evidence="2" key="1">
    <citation type="submission" date="2016-07" db="EMBL/GenBank/DDBJ databases">
        <authorList>
            <person name="Bretaudeau A."/>
        </authorList>
    </citation>
    <scope>NUCLEOTIDE SEQUENCE</scope>
    <source>
        <strain evidence="2">Rice</strain>
        <tissue evidence="2">Whole body</tissue>
    </source>
</reference>
<dbReference type="EMBL" id="ODYU01009861">
    <property type="protein sequence ID" value="SOQ54565.1"/>
    <property type="molecule type" value="Genomic_DNA"/>
</dbReference>
<protein>
    <submittedName>
        <fullName evidence="2">SFRICE_028955</fullName>
    </submittedName>
</protein>
<proteinExistence type="predicted"/>
<feature type="region of interest" description="Disordered" evidence="1">
    <location>
        <begin position="142"/>
        <end position="182"/>
    </location>
</feature>
<organism evidence="2">
    <name type="scientific">Spodoptera frugiperda</name>
    <name type="common">Fall armyworm</name>
    <dbReference type="NCBI Taxonomy" id="7108"/>
    <lineage>
        <taxon>Eukaryota</taxon>
        <taxon>Metazoa</taxon>
        <taxon>Ecdysozoa</taxon>
        <taxon>Arthropoda</taxon>
        <taxon>Hexapoda</taxon>
        <taxon>Insecta</taxon>
        <taxon>Pterygota</taxon>
        <taxon>Neoptera</taxon>
        <taxon>Endopterygota</taxon>
        <taxon>Lepidoptera</taxon>
        <taxon>Glossata</taxon>
        <taxon>Ditrysia</taxon>
        <taxon>Noctuoidea</taxon>
        <taxon>Noctuidae</taxon>
        <taxon>Amphipyrinae</taxon>
        <taxon>Spodoptera</taxon>
    </lineage>
</organism>
<dbReference type="AlphaFoldDB" id="A0A2H1WNC2"/>
<name>A0A2H1WNC2_SPOFR</name>